<feature type="compositionally biased region" description="Acidic residues" evidence="1">
    <location>
        <begin position="141"/>
        <end position="151"/>
    </location>
</feature>
<reference evidence="3 4" key="1">
    <citation type="journal article" date="2016" name="Nat. Commun.">
        <title>Ectomycorrhizal ecology is imprinted in the genome of the dominant symbiotic fungus Cenococcum geophilum.</title>
        <authorList>
            <consortium name="DOE Joint Genome Institute"/>
            <person name="Peter M."/>
            <person name="Kohler A."/>
            <person name="Ohm R.A."/>
            <person name="Kuo A."/>
            <person name="Krutzmann J."/>
            <person name="Morin E."/>
            <person name="Arend M."/>
            <person name="Barry K.W."/>
            <person name="Binder M."/>
            <person name="Choi C."/>
            <person name="Clum A."/>
            <person name="Copeland A."/>
            <person name="Grisel N."/>
            <person name="Haridas S."/>
            <person name="Kipfer T."/>
            <person name="LaButti K."/>
            <person name="Lindquist E."/>
            <person name="Lipzen A."/>
            <person name="Maire R."/>
            <person name="Meier B."/>
            <person name="Mihaltcheva S."/>
            <person name="Molinier V."/>
            <person name="Murat C."/>
            <person name="Poggeler S."/>
            <person name="Quandt C.A."/>
            <person name="Sperisen C."/>
            <person name="Tritt A."/>
            <person name="Tisserant E."/>
            <person name="Crous P.W."/>
            <person name="Henrissat B."/>
            <person name="Nehls U."/>
            <person name="Egli S."/>
            <person name="Spatafora J.W."/>
            <person name="Grigoriev I.V."/>
            <person name="Martin F.M."/>
        </authorList>
    </citation>
    <scope>NUCLEOTIDE SEQUENCE [LARGE SCALE GENOMIC DNA]</scope>
    <source>
        <strain evidence="3 4">CBS 207.34</strain>
    </source>
</reference>
<dbReference type="Proteomes" id="UP000250140">
    <property type="component" value="Unassembled WGS sequence"/>
</dbReference>
<sequence length="884" mass="94706">MVLTRAQRAGNTDDTNAPPTKNMLKAPAKRGRKKEVVEEVKPKAKAAAPRRKLAAVQPEPEPEPEPIVEEVVEEPKPTATKTKPATTRKTTRSKATAKAPAPEPEPEPEPEPVAKVSEEPAPAPKRKTATRSKAVAKAPEPEVEPVIEEVVEEPKPVPAKRATTRSKASTKVQAKDAEEAPTKAPTKTRATAQKVEKKSNEIEIVTSGAAAAKRRTRTTAATTKATAKQTKPAKEEPALSSPKPSKIPVKPMQPTPTASPARPMNQEILEDPFTTHVSPLKAPALRPGCLSPAKNNTNFLATNVSSEKPGEASPFKTSSLAVNSEIQNLKGSLLSASPRKAPTASPLKLPPISPSKFHPDHAEASEETQFRNSILQSSARKAPAFSLSRSIIGSAIKPNLFAEEGRTSLLKASPRKVRIETPAKTAPALFGSSVAMPNPFSTSFIQASPMRLKTPARTPARTPRAALFQDTVMEEDEHNTPPQSPVPESTTPVKEPTQETVAGSSIAEEPAVDQPIDEEPIDEEPIAEDPIIEEPTMDEPIMDEPIADESIVEESVAEEFTAEEPITEESSVQEHLAEELDIQQSIAREFEAEDSDPEESDSKESSSERTISEAPISEMPAMTMELDTAEEIVVEQPVQTVDIYVDPEVDIPQPSPVELGMPMEVASHTPQQSPAAASITPKKDALAPEIEDETVRFGEPVFSCIVEPTVEAMDFIMESTVAEPVTEVSAPTTPTTPTRPADPVAVAPWSVKAAISELPAGLASPVKSSLRSPEKRLNPTSPKKSVSWQNPSPQVKSPAIPAAEPGVLAGTVFFVDVRSADGADAGGLFVPLLEELGARVVENWTNNNMDLTHVLFKDGDQMTLEKVVATNGAVKCVNIGWALE</sequence>
<feature type="region of interest" description="Disordered" evidence="1">
    <location>
        <begin position="474"/>
        <end position="620"/>
    </location>
</feature>
<feature type="compositionally biased region" description="Basic and acidic residues" evidence="1">
    <location>
        <begin position="600"/>
        <end position="611"/>
    </location>
</feature>
<feature type="compositionally biased region" description="Acidic residues" evidence="1">
    <location>
        <begin position="60"/>
        <end position="72"/>
    </location>
</feature>
<evidence type="ECO:0000313" key="4">
    <source>
        <dbReference type="Proteomes" id="UP000250140"/>
    </source>
</evidence>
<dbReference type="Gene3D" id="3.40.50.10190">
    <property type="entry name" value="BRCT domain"/>
    <property type="match status" value="1"/>
</dbReference>
<feature type="compositionally biased region" description="Polar residues" evidence="1">
    <location>
        <begin position="486"/>
        <end position="503"/>
    </location>
</feature>
<feature type="compositionally biased region" description="Low complexity" evidence="1">
    <location>
        <begin position="182"/>
        <end position="192"/>
    </location>
</feature>
<evidence type="ECO:0000256" key="1">
    <source>
        <dbReference type="SAM" id="MobiDB-lite"/>
    </source>
</evidence>
<dbReference type="InterPro" id="IPR001357">
    <property type="entry name" value="BRCT_dom"/>
</dbReference>
<name>A0A8E2JPL1_9PEZI</name>
<gene>
    <name evidence="3" type="ORF">AOQ84DRAFT_107794</name>
</gene>
<feature type="domain" description="BRCT" evidence="2">
    <location>
        <begin position="803"/>
        <end position="884"/>
    </location>
</feature>
<feature type="compositionally biased region" description="Polar residues" evidence="1">
    <location>
        <begin position="778"/>
        <end position="795"/>
    </location>
</feature>
<feature type="compositionally biased region" description="Acidic residues" evidence="1">
    <location>
        <begin position="515"/>
        <end position="567"/>
    </location>
</feature>
<feature type="region of interest" description="Disordered" evidence="1">
    <location>
        <begin position="333"/>
        <end position="369"/>
    </location>
</feature>
<feature type="compositionally biased region" description="Polar residues" evidence="1">
    <location>
        <begin position="9"/>
        <end position="19"/>
    </location>
</feature>
<feature type="region of interest" description="Disordered" evidence="1">
    <location>
        <begin position="1"/>
        <end position="263"/>
    </location>
</feature>
<feature type="compositionally biased region" description="Low complexity" evidence="1">
    <location>
        <begin position="77"/>
        <end position="100"/>
    </location>
</feature>
<dbReference type="EMBL" id="KV750415">
    <property type="protein sequence ID" value="OCL04889.1"/>
    <property type="molecule type" value="Genomic_DNA"/>
</dbReference>
<accession>A0A8E2JPL1</accession>
<dbReference type="CDD" id="cd17716">
    <property type="entry name" value="BRCT_microcephalin_rpt1"/>
    <property type="match status" value="1"/>
</dbReference>
<protein>
    <recommendedName>
        <fullName evidence="2">BRCT domain-containing protein</fullName>
    </recommendedName>
</protein>
<feature type="compositionally biased region" description="Low complexity" evidence="1">
    <location>
        <begin position="240"/>
        <end position="250"/>
    </location>
</feature>
<organism evidence="3 4">
    <name type="scientific">Glonium stellatum</name>
    <dbReference type="NCBI Taxonomy" id="574774"/>
    <lineage>
        <taxon>Eukaryota</taxon>
        <taxon>Fungi</taxon>
        <taxon>Dikarya</taxon>
        <taxon>Ascomycota</taxon>
        <taxon>Pezizomycotina</taxon>
        <taxon>Dothideomycetes</taxon>
        <taxon>Pleosporomycetidae</taxon>
        <taxon>Gloniales</taxon>
        <taxon>Gloniaceae</taxon>
        <taxon>Glonium</taxon>
    </lineage>
</organism>
<evidence type="ECO:0000313" key="3">
    <source>
        <dbReference type="EMBL" id="OCL04889.1"/>
    </source>
</evidence>
<proteinExistence type="predicted"/>
<dbReference type="PROSITE" id="PS50172">
    <property type="entry name" value="BRCT"/>
    <property type="match status" value="1"/>
</dbReference>
<keyword evidence="4" id="KW-1185">Reference proteome</keyword>
<dbReference type="OrthoDB" id="2384350at2759"/>
<feature type="compositionally biased region" description="Low complexity" evidence="1">
    <location>
        <begin position="218"/>
        <end position="230"/>
    </location>
</feature>
<dbReference type="AlphaFoldDB" id="A0A8E2JPL1"/>
<evidence type="ECO:0000259" key="2">
    <source>
        <dbReference type="PROSITE" id="PS50172"/>
    </source>
</evidence>
<feature type="region of interest" description="Disordered" evidence="1">
    <location>
        <begin position="763"/>
        <end position="799"/>
    </location>
</feature>
<dbReference type="InterPro" id="IPR036420">
    <property type="entry name" value="BRCT_dom_sf"/>
</dbReference>